<feature type="transmembrane region" description="Helical" evidence="3">
    <location>
        <begin position="197"/>
        <end position="221"/>
    </location>
</feature>
<dbReference type="InterPro" id="IPR004702">
    <property type="entry name" value="PTS_sorb_EIIBC"/>
</dbReference>
<dbReference type="EMBL" id="JBBNIN010000002">
    <property type="protein sequence ID" value="MEQ2709826.1"/>
    <property type="molecule type" value="Genomic_DNA"/>
</dbReference>
<dbReference type="PROSITE" id="PS51102">
    <property type="entry name" value="PTS_EIIB_TYPE_5"/>
    <property type="match status" value="1"/>
</dbReference>
<feature type="compositionally biased region" description="Basic and acidic residues" evidence="2">
    <location>
        <begin position="146"/>
        <end position="156"/>
    </location>
</feature>
<gene>
    <name evidence="5" type="ORF">AAAU51_01365</name>
</gene>
<dbReference type="InterPro" id="IPR011618">
    <property type="entry name" value="PTS_EIIBC_GUT_N"/>
</dbReference>
<dbReference type="Proteomes" id="UP001482154">
    <property type="component" value="Unassembled WGS sequence"/>
</dbReference>
<feature type="domain" description="PTS EIIB type-5" evidence="4">
    <location>
        <begin position="1"/>
        <end position="198"/>
    </location>
</feature>
<evidence type="ECO:0000259" key="4">
    <source>
        <dbReference type="PROSITE" id="PS51102"/>
    </source>
</evidence>
<evidence type="ECO:0000256" key="2">
    <source>
        <dbReference type="SAM" id="MobiDB-lite"/>
    </source>
</evidence>
<accession>A0ABV1IRH5</accession>
<evidence type="ECO:0000256" key="3">
    <source>
        <dbReference type="SAM" id="Phobius"/>
    </source>
</evidence>
<dbReference type="Pfam" id="PF07663">
    <property type="entry name" value="EIIBC-GUT_C"/>
    <property type="match status" value="1"/>
</dbReference>
<evidence type="ECO:0000256" key="1">
    <source>
        <dbReference type="PROSITE-ProRule" id="PRU00425"/>
    </source>
</evidence>
<evidence type="ECO:0000313" key="6">
    <source>
        <dbReference type="Proteomes" id="UP001482154"/>
    </source>
</evidence>
<dbReference type="PANTHER" id="PTHR39427:SF1">
    <property type="entry name" value="PTS SYSTEM GLUCITOL_SORBITOL-SPECIFIC EIIB COMPONENT"/>
    <property type="match status" value="1"/>
</dbReference>
<feature type="modified residue" description="Phosphocysteine; by EIIA" evidence="1">
    <location>
        <position position="72"/>
    </location>
</feature>
<feature type="region of interest" description="Disordered" evidence="2">
    <location>
        <begin position="132"/>
        <end position="156"/>
    </location>
</feature>
<organism evidence="5 6">
    <name type="scientific">Anaerostipes amylophilus</name>
    <dbReference type="NCBI Taxonomy" id="2981779"/>
    <lineage>
        <taxon>Bacteria</taxon>
        <taxon>Bacillati</taxon>
        <taxon>Bacillota</taxon>
        <taxon>Clostridia</taxon>
        <taxon>Lachnospirales</taxon>
        <taxon>Lachnospiraceae</taxon>
        <taxon>Anaerostipes</taxon>
    </lineage>
</organism>
<dbReference type="RefSeq" id="WP_349110093.1">
    <property type="nucleotide sequence ID" value="NZ_JBBNIN010000002.1"/>
</dbReference>
<protein>
    <submittedName>
        <fullName evidence="5">PTS glucitol/sorbitol transporter subunit IIB</fullName>
    </submittedName>
</protein>
<comment type="caution">
    <text evidence="5">The sequence shown here is derived from an EMBL/GenBank/DDBJ whole genome shotgun (WGS) entry which is preliminary data.</text>
</comment>
<keyword evidence="3" id="KW-1133">Transmembrane helix</keyword>
<name>A0ABV1IRH5_9FIRM</name>
<dbReference type="PANTHER" id="PTHR39427">
    <property type="match status" value="1"/>
</dbReference>
<dbReference type="Pfam" id="PF03612">
    <property type="entry name" value="EIIBC-GUT_N"/>
    <property type="match status" value="1"/>
</dbReference>
<feature type="transmembrane region" description="Helical" evidence="3">
    <location>
        <begin position="320"/>
        <end position="337"/>
    </location>
</feature>
<feature type="transmembrane region" description="Helical" evidence="3">
    <location>
        <begin position="233"/>
        <end position="260"/>
    </location>
</feature>
<reference evidence="5 6" key="1">
    <citation type="submission" date="2024-04" db="EMBL/GenBank/DDBJ databases">
        <title>Human intestinal bacterial collection.</title>
        <authorList>
            <person name="Pauvert C."/>
            <person name="Hitch T.C.A."/>
            <person name="Clavel T."/>
        </authorList>
    </citation>
    <scope>NUCLEOTIDE SEQUENCE [LARGE SCALE GENOMIC DNA]</scope>
    <source>
        <strain evidence="5 6">CLA-AA-H249</strain>
    </source>
</reference>
<evidence type="ECO:0000313" key="5">
    <source>
        <dbReference type="EMBL" id="MEQ2709826.1"/>
    </source>
</evidence>
<keyword evidence="3" id="KW-0472">Membrane</keyword>
<sequence length="338" mass="35128">MYKTITIKAGSGGWGGPLTIVPTEKCNKILSVTGEGIHPVAQKIAEMTGGEAIDGFKETLPDDEVLVAVVDCGGTARCGVYPKKGIFTVNIEPVGKAGPLAKYITPEIYVSAVTENDIFESDYAGHITQKVSEETKQTQASTAPEPKSKAQAKEEVAKASEGKKENIVVRIGKVVGRVVNICFQAGRDTIEMVVGTILPFMAFTATLLGIISASGLGNVIAKTISPICSTLPGMVAIAFICGIPILSPVLGPGAVIAQVVGTLLGSQFALGNIPPQYALPALFAIDAQAGCDFIPVGLSLGEADSETIEYGVPAVLFERLITGPLAVLIAFAFSIGMY</sequence>
<dbReference type="InterPro" id="IPR011638">
    <property type="entry name" value="PTS_EIIBC_GUT_C"/>
</dbReference>
<keyword evidence="3" id="KW-0812">Transmembrane</keyword>
<keyword evidence="6" id="KW-1185">Reference proteome</keyword>
<proteinExistence type="predicted"/>